<name>A0AAD6WAJ9_9ROSI</name>
<comment type="caution">
    <text evidence="1">The sequence shown here is derived from an EMBL/GenBank/DDBJ whole genome shotgun (WGS) entry which is preliminary data.</text>
</comment>
<organism evidence="1 2">
    <name type="scientific">Populus alba x Populus x berolinensis</name>
    <dbReference type="NCBI Taxonomy" id="444605"/>
    <lineage>
        <taxon>Eukaryota</taxon>
        <taxon>Viridiplantae</taxon>
        <taxon>Streptophyta</taxon>
        <taxon>Embryophyta</taxon>
        <taxon>Tracheophyta</taxon>
        <taxon>Spermatophyta</taxon>
        <taxon>Magnoliopsida</taxon>
        <taxon>eudicotyledons</taxon>
        <taxon>Gunneridae</taxon>
        <taxon>Pentapetalae</taxon>
        <taxon>rosids</taxon>
        <taxon>fabids</taxon>
        <taxon>Malpighiales</taxon>
        <taxon>Salicaceae</taxon>
        <taxon>Saliceae</taxon>
        <taxon>Populus</taxon>
    </lineage>
</organism>
<protein>
    <submittedName>
        <fullName evidence="1">Uncharacterized protein</fullName>
    </submittedName>
</protein>
<keyword evidence="2" id="KW-1185">Reference proteome</keyword>
<reference evidence="1" key="1">
    <citation type="journal article" date="2023" name="Mol. Ecol. Resour.">
        <title>Chromosome-level genome assembly of a triploid poplar Populus alba 'Berolinensis'.</title>
        <authorList>
            <person name="Chen S."/>
            <person name="Yu Y."/>
            <person name="Wang X."/>
            <person name="Wang S."/>
            <person name="Zhang T."/>
            <person name="Zhou Y."/>
            <person name="He R."/>
            <person name="Meng N."/>
            <person name="Wang Y."/>
            <person name="Liu W."/>
            <person name="Liu Z."/>
            <person name="Liu J."/>
            <person name="Guo Q."/>
            <person name="Huang H."/>
            <person name="Sederoff R.R."/>
            <person name="Wang G."/>
            <person name="Qu G."/>
            <person name="Chen S."/>
        </authorList>
    </citation>
    <scope>NUCLEOTIDE SEQUENCE</scope>
    <source>
        <strain evidence="1">SC-2020</strain>
    </source>
</reference>
<accession>A0AAD6WAJ9</accession>
<sequence length="68" mass="7837">MKLRKNRAKDTTKFVFSVFTVQLRVFLVLGCELSKGFLPIKLRKPKKSKNPSKPNRQVVHFVVLAILP</sequence>
<evidence type="ECO:0000313" key="1">
    <source>
        <dbReference type="EMBL" id="KAJ7004806.1"/>
    </source>
</evidence>
<dbReference type="EMBL" id="JAQIZT010000003">
    <property type="protein sequence ID" value="KAJ7004806.1"/>
    <property type="molecule type" value="Genomic_DNA"/>
</dbReference>
<evidence type="ECO:0000313" key="2">
    <source>
        <dbReference type="Proteomes" id="UP001164929"/>
    </source>
</evidence>
<gene>
    <name evidence="1" type="ORF">NC653_009599</name>
</gene>
<dbReference type="AlphaFoldDB" id="A0AAD6WAJ9"/>
<proteinExistence type="predicted"/>
<dbReference type="Proteomes" id="UP001164929">
    <property type="component" value="Chromosome 3"/>
</dbReference>